<evidence type="ECO:0000313" key="3">
    <source>
        <dbReference type="EMBL" id="KAG8381066.1"/>
    </source>
</evidence>
<evidence type="ECO:0008006" key="5">
    <source>
        <dbReference type="Google" id="ProtNLM"/>
    </source>
</evidence>
<dbReference type="EMBL" id="WHWC01000006">
    <property type="protein sequence ID" value="KAG8381066.1"/>
    <property type="molecule type" value="Genomic_DNA"/>
</dbReference>
<comment type="caution">
    <text evidence="3">The sequence shown here is derived from an EMBL/GenBank/DDBJ whole genome shotgun (WGS) entry which is preliminary data.</text>
</comment>
<evidence type="ECO:0000256" key="1">
    <source>
        <dbReference type="SAM" id="MobiDB-lite"/>
    </source>
</evidence>
<evidence type="ECO:0000256" key="2">
    <source>
        <dbReference type="SAM" id="Phobius"/>
    </source>
</evidence>
<dbReference type="AlphaFoldDB" id="A0AAV6XDT2"/>
<feature type="region of interest" description="Disordered" evidence="1">
    <location>
        <begin position="60"/>
        <end position="110"/>
    </location>
</feature>
<feature type="compositionally biased region" description="Acidic residues" evidence="1">
    <location>
        <begin position="100"/>
        <end position="110"/>
    </location>
</feature>
<dbReference type="Proteomes" id="UP000826271">
    <property type="component" value="Unassembled WGS sequence"/>
</dbReference>
<accession>A0AAV6XDT2</accession>
<protein>
    <recommendedName>
        <fullName evidence="5">Glycine-rich protein</fullName>
    </recommendedName>
</protein>
<proteinExistence type="predicted"/>
<feature type="compositionally biased region" description="Basic and acidic residues" evidence="1">
    <location>
        <begin position="82"/>
        <end position="99"/>
    </location>
</feature>
<evidence type="ECO:0000313" key="4">
    <source>
        <dbReference type="Proteomes" id="UP000826271"/>
    </source>
</evidence>
<keyword evidence="2" id="KW-0472">Membrane</keyword>
<keyword evidence="2" id="KW-1133">Transmembrane helix</keyword>
<name>A0AAV6XDT2_9LAMI</name>
<sequence length="110" mass="12316">MDTSHQNADFVRQHSNDAASWGNNYTSWLIVAFIFGFISSSSIIENVGAWEGRQGWERAERNDTVGARDNIQGITKRQSGAGEERRSEENQRVDIRGDEGSSEDILGECH</sequence>
<reference evidence="3" key="1">
    <citation type="submission" date="2019-10" db="EMBL/GenBank/DDBJ databases">
        <authorList>
            <person name="Zhang R."/>
            <person name="Pan Y."/>
            <person name="Wang J."/>
            <person name="Ma R."/>
            <person name="Yu S."/>
        </authorList>
    </citation>
    <scope>NUCLEOTIDE SEQUENCE</scope>
    <source>
        <strain evidence="3">LA-IB0</strain>
        <tissue evidence="3">Leaf</tissue>
    </source>
</reference>
<feature type="transmembrane region" description="Helical" evidence="2">
    <location>
        <begin position="25"/>
        <end position="44"/>
    </location>
</feature>
<gene>
    <name evidence="3" type="ORF">BUALT_Bualt06G0083300</name>
</gene>
<organism evidence="3 4">
    <name type="scientific">Buddleja alternifolia</name>
    <dbReference type="NCBI Taxonomy" id="168488"/>
    <lineage>
        <taxon>Eukaryota</taxon>
        <taxon>Viridiplantae</taxon>
        <taxon>Streptophyta</taxon>
        <taxon>Embryophyta</taxon>
        <taxon>Tracheophyta</taxon>
        <taxon>Spermatophyta</taxon>
        <taxon>Magnoliopsida</taxon>
        <taxon>eudicotyledons</taxon>
        <taxon>Gunneridae</taxon>
        <taxon>Pentapetalae</taxon>
        <taxon>asterids</taxon>
        <taxon>lamiids</taxon>
        <taxon>Lamiales</taxon>
        <taxon>Scrophulariaceae</taxon>
        <taxon>Buddlejeae</taxon>
        <taxon>Buddleja</taxon>
    </lineage>
</organism>
<keyword evidence="2" id="KW-0812">Transmembrane</keyword>
<keyword evidence="4" id="KW-1185">Reference proteome</keyword>